<dbReference type="GO" id="GO:0005524">
    <property type="term" value="F:ATP binding"/>
    <property type="evidence" value="ECO:0007669"/>
    <property type="project" value="UniProtKB-KW"/>
</dbReference>
<dbReference type="InterPro" id="IPR027417">
    <property type="entry name" value="P-loop_NTPase"/>
</dbReference>
<dbReference type="RefSeq" id="WP_009309226.1">
    <property type="nucleotide sequence ID" value="NZ_JARAVA010000026.1"/>
</dbReference>
<dbReference type="Gene3D" id="3.40.50.1460">
    <property type="match status" value="1"/>
</dbReference>
<gene>
    <name evidence="1" type="ORF">Sipo8835_17585</name>
</gene>
<accession>A0AAE9AZX3</accession>
<keyword evidence="1" id="KW-0067">ATP-binding</keyword>
<evidence type="ECO:0000313" key="1">
    <source>
        <dbReference type="EMBL" id="TQE33572.1"/>
    </source>
</evidence>
<dbReference type="EMBL" id="SPAZ01000150">
    <property type="protein sequence ID" value="TQE33572.1"/>
    <property type="molecule type" value="Genomic_DNA"/>
</dbReference>
<keyword evidence="1" id="KW-0547">Nucleotide-binding</keyword>
<dbReference type="Proteomes" id="UP000318720">
    <property type="component" value="Unassembled WGS sequence"/>
</dbReference>
<comment type="caution">
    <text evidence="1">The sequence shown here is derived from an EMBL/GenBank/DDBJ whole genome shotgun (WGS) entry which is preliminary data.</text>
</comment>
<protein>
    <submittedName>
        <fullName evidence="1">ATP-binding protein</fullName>
    </submittedName>
</protein>
<organism evidence="1 2">
    <name type="scientific">Streptomyces ipomoeae</name>
    <dbReference type="NCBI Taxonomy" id="103232"/>
    <lineage>
        <taxon>Bacteria</taxon>
        <taxon>Bacillati</taxon>
        <taxon>Actinomycetota</taxon>
        <taxon>Actinomycetes</taxon>
        <taxon>Kitasatosporales</taxon>
        <taxon>Streptomycetaceae</taxon>
        <taxon>Streptomyces</taxon>
    </lineage>
</organism>
<reference evidence="1 2" key="1">
    <citation type="submission" date="2019-03" db="EMBL/GenBank/DDBJ databases">
        <title>Comparative genomic analyses of the sweetpotato soil rot pathogen, Streptomyces ipomoeae.</title>
        <authorList>
            <person name="Ruschel Soares N."/>
            <person name="Badger J.H."/>
            <person name="Huguet-Tapia J.C."/>
            <person name="Clark C.A."/>
            <person name="Pettis G.S."/>
        </authorList>
    </citation>
    <scope>NUCLEOTIDE SEQUENCE [LARGE SCALE GENOMIC DNA]</scope>
    <source>
        <strain evidence="1 2">88-35</strain>
    </source>
</reference>
<dbReference type="AlphaFoldDB" id="A0AAE9AZX3"/>
<evidence type="ECO:0000313" key="2">
    <source>
        <dbReference type="Proteomes" id="UP000318720"/>
    </source>
</evidence>
<name>A0AAE9AZX3_9ACTN</name>
<dbReference type="SUPFAM" id="SSF52540">
    <property type="entry name" value="P-loop containing nucleoside triphosphate hydrolases"/>
    <property type="match status" value="1"/>
</dbReference>
<sequence length="382" mass="41702">MTDDGRFVLVGVGDYRDASWPRLRHVPASVNRLFRLFRALGYGHDLPELTTGGDWATITDRLRAWRSAGSRLVLYWTGHRCVDAGEHFLITSDSPATRLHGLQAITTRNLARFLAHQKFREVLILLDCCASGVAASRVAGQICEVLDHTSASGPERRYAVIASTRGYESAEDRVFAENLERVVQHGPEDRRWTEHDETIRSDELADVIGQILADSDAGTAYVALGAPVPALRSPLHPSATVPDEDVETKRLRAVEVDRHLVLSARGIEVGETGWYFCGRRRLMRRLITWLAEADRGLFVVTGSPGTGKSALLGRIATLSVPDLRTVAEAEGALNDTPNSELPPLGSVDLALSCRNKTLDDCLRAVADALDLPAGAPMTLVKG</sequence>
<proteinExistence type="predicted"/>